<dbReference type="AlphaFoldDB" id="A0A4Y2EP49"/>
<sequence>MFGTLRTIERDRPHRRGYSKTGFESGTFRHEAPDYTGHTPKSKTFTRHCAPTADFEAIKHDYYNAITSCAEVKSKHEDGETRGFQSLSKGRPNPCSSLSHHKM</sequence>
<feature type="compositionally biased region" description="Polar residues" evidence="1">
    <location>
        <begin position="83"/>
        <end position="103"/>
    </location>
</feature>
<accession>A0A4Y2EP49</accession>
<dbReference type="Proteomes" id="UP000499080">
    <property type="component" value="Unassembled WGS sequence"/>
</dbReference>
<feature type="region of interest" description="Disordered" evidence="1">
    <location>
        <begin position="1"/>
        <end position="43"/>
    </location>
</feature>
<reference evidence="2 3" key="1">
    <citation type="journal article" date="2019" name="Sci. Rep.">
        <title>Orb-weaving spider Araneus ventricosus genome elucidates the spidroin gene catalogue.</title>
        <authorList>
            <person name="Kono N."/>
            <person name="Nakamura H."/>
            <person name="Ohtoshi R."/>
            <person name="Moran D.A.P."/>
            <person name="Shinohara A."/>
            <person name="Yoshida Y."/>
            <person name="Fujiwara M."/>
            <person name="Mori M."/>
            <person name="Tomita M."/>
            <person name="Arakawa K."/>
        </authorList>
    </citation>
    <scope>NUCLEOTIDE SEQUENCE [LARGE SCALE GENOMIC DNA]</scope>
</reference>
<evidence type="ECO:0000313" key="3">
    <source>
        <dbReference type="Proteomes" id="UP000499080"/>
    </source>
</evidence>
<comment type="caution">
    <text evidence="2">The sequence shown here is derived from an EMBL/GenBank/DDBJ whole genome shotgun (WGS) entry which is preliminary data.</text>
</comment>
<protein>
    <submittedName>
        <fullName evidence="2">Uncharacterized protein</fullName>
    </submittedName>
</protein>
<evidence type="ECO:0000313" key="2">
    <source>
        <dbReference type="EMBL" id="GBM29776.1"/>
    </source>
</evidence>
<name>A0A4Y2EP49_ARAVE</name>
<feature type="region of interest" description="Disordered" evidence="1">
    <location>
        <begin position="74"/>
        <end position="103"/>
    </location>
</feature>
<evidence type="ECO:0000256" key="1">
    <source>
        <dbReference type="SAM" id="MobiDB-lite"/>
    </source>
</evidence>
<proteinExistence type="predicted"/>
<dbReference type="EMBL" id="BGPR01000644">
    <property type="protein sequence ID" value="GBM29776.1"/>
    <property type="molecule type" value="Genomic_DNA"/>
</dbReference>
<keyword evidence="3" id="KW-1185">Reference proteome</keyword>
<organism evidence="2 3">
    <name type="scientific">Araneus ventricosus</name>
    <name type="common">Orbweaver spider</name>
    <name type="synonym">Epeira ventricosa</name>
    <dbReference type="NCBI Taxonomy" id="182803"/>
    <lineage>
        <taxon>Eukaryota</taxon>
        <taxon>Metazoa</taxon>
        <taxon>Ecdysozoa</taxon>
        <taxon>Arthropoda</taxon>
        <taxon>Chelicerata</taxon>
        <taxon>Arachnida</taxon>
        <taxon>Araneae</taxon>
        <taxon>Araneomorphae</taxon>
        <taxon>Entelegynae</taxon>
        <taxon>Araneoidea</taxon>
        <taxon>Araneidae</taxon>
        <taxon>Araneus</taxon>
    </lineage>
</organism>
<gene>
    <name evidence="2" type="ORF">AVEN_238849_1</name>
</gene>